<reference evidence="7 8" key="1">
    <citation type="journal article" date="2023" name="G3 (Bethesda)">
        <title>A chromosome-level genome assembly of Zasmidium syzygii isolated from banana leaves.</title>
        <authorList>
            <person name="van Westerhoven A.C."/>
            <person name="Mehrabi R."/>
            <person name="Talebi R."/>
            <person name="Steentjes M.B.F."/>
            <person name="Corcolon B."/>
            <person name="Chong P.A."/>
            <person name="Kema G.H.J."/>
            <person name="Seidl M.F."/>
        </authorList>
    </citation>
    <scope>NUCLEOTIDE SEQUENCE [LARGE SCALE GENOMIC DNA]</scope>
    <source>
        <strain evidence="7 8">P124</strain>
    </source>
</reference>
<feature type="transmembrane region" description="Helical" evidence="6">
    <location>
        <begin position="237"/>
        <end position="260"/>
    </location>
</feature>
<evidence type="ECO:0000256" key="6">
    <source>
        <dbReference type="SAM" id="Phobius"/>
    </source>
</evidence>
<feature type="compositionally biased region" description="Basic and acidic residues" evidence="5">
    <location>
        <begin position="399"/>
        <end position="418"/>
    </location>
</feature>
<organism evidence="7 8">
    <name type="scientific">Zasmidium cellare</name>
    <name type="common">Wine cellar mold</name>
    <name type="synonym">Racodium cellare</name>
    <dbReference type="NCBI Taxonomy" id="395010"/>
    <lineage>
        <taxon>Eukaryota</taxon>
        <taxon>Fungi</taxon>
        <taxon>Dikarya</taxon>
        <taxon>Ascomycota</taxon>
        <taxon>Pezizomycotina</taxon>
        <taxon>Dothideomycetes</taxon>
        <taxon>Dothideomycetidae</taxon>
        <taxon>Mycosphaerellales</taxon>
        <taxon>Mycosphaerellaceae</taxon>
        <taxon>Zasmidium</taxon>
    </lineage>
</organism>
<dbReference type="SMART" id="SM01417">
    <property type="entry name" value="Solute_trans_a"/>
    <property type="match status" value="1"/>
</dbReference>
<keyword evidence="3 6" id="KW-1133">Transmembrane helix</keyword>
<dbReference type="Proteomes" id="UP001305779">
    <property type="component" value="Unassembled WGS sequence"/>
</dbReference>
<feature type="transmembrane region" description="Helical" evidence="6">
    <location>
        <begin position="280"/>
        <end position="302"/>
    </location>
</feature>
<feature type="transmembrane region" description="Helical" evidence="6">
    <location>
        <begin position="96"/>
        <end position="114"/>
    </location>
</feature>
<dbReference type="InterPro" id="IPR005178">
    <property type="entry name" value="Ostalpha/TMEM184C"/>
</dbReference>
<feature type="transmembrane region" description="Helical" evidence="6">
    <location>
        <begin position="27"/>
        <end position="52"/>
    </location>
</feature>
<proteinExistence type="predicted"/>
<feature type="compositionally biased region" description="Polar residues" evidence="5">
    <location>
        <begin position="378"/>
        <end position="388"/>
    </location>
</feature>
<comment type="caution">
    <text evidence="7">The sequence shown here is derived from an EMBL/GenBank/DDBJ whole genome shotgun (WGS) entry which is preliminary data.</text>
</comment>
<evidence type="ECO:0000256" key="2">
    <source>
        <dbReference type="ARBA" id="ARBA00022692"/>
    </source>
</evidence>
<protein>
    <recommendedName>
        <fullName evidence="9">DUF300-domain-containing protein</fullName>
    </recommendedName>
</protein>
<feature type="region of interest" description="Disordered" evidence="5">
    <location>
        <begin position="463"/>
        <end position="535"/>
    </location>
</feature>
<comment type="subcellular location">
    <subcellularLocation>
        <location evidence="1">Membrane</location>
        <topology evidence="1">Multi-pass membrane protein</topology>
    </subcellularLocation>
</comment>
<evidence type="ECO:0000313" key="7">
    <source>
        <dbReference type="EMBL" id="KAK4502596.1"/>
    </source>
</evidence>
<dbReference type="EMBL" id="JAXOVC010000004">
    <property type="protein sequence ID" value="KAK4502596.1"/>
    <property type="molecule type" value="Genomic_DNA"/>
</dbReference>
<evidence type="ECO:0000256" key="4">
    <source>
        <dbReference type="ARBA" id="ARBA00023136"/>
    </source>
</evidence>
<keyword evidence="2 6" id="KW-0812">Transmembrane</keyword>
<dbReference type="Pfam" id="PF03619">
    <property type="entry name" value="Solute_trans_a"/>
    <property type="match status" value="1"/>
</dbReference>
<evidence type="ECO:0000256" key="5">
    <source>
        <dbReference type="SAM" id="MobiDB-lite"/>
    </source>
</evidence>
<evidence type="ECO:0000256" key="3">
    <source>
        <dbReference type="ARBA" id="ARBA00022989"/>
    </source>
</evidence>
<evidence type="ECO:0008006" key="9">
    <source>
        <dbReference type="Google" id="ProtNLM"/>
    </source>
</evidence>
<feature type="transmembrane region" description="Helical" evidence="6">
    <location>
        <begin position="158"/>
        <end position="181"/>
    </location>
</feature>
<feature type="region of interest" description="Disordered" evidence="5">
    <location>
        <begin position="374"/>
        <end position="418"/>
    </location>
</feature>
<evidence type="ECO:0000256" key="1">
    <source>
        <dbReference type="ARBA" id="ARBA00004141"/>
    </source>
</evidence>
<feature type="compositionally biased region" description="Low complexity" evidence="5">
    <location>
        <begin position="511"/>
        <end position="520"/>
    </location>
</feature>
<name>A0ABR0EN66_ZASCE</name>
<accession>A0ABR0EN66</accession>
<sequence length="535" mass="60090">MGTCNTTLEDSHIVEDPLWHDFTFHHFGLLLCAIFGLISVVVSLWLIAMHALHYLRPNEQKHIIRILFMIPVYSIVSFLSYMFYRKAVYFEVLRDCYEAFAISSFFSLLCYYIAPDLHEQKEYFRGIKPVNWFLGVFWLQKCTGGENKGPFRKPRSGLTWFNVIWAGIFQYCFVRVFFTIVSVISEAFGRYCEASLSPEYAHIWVLAFECVSVTVAMFMVIQFYIQLKDDLSEHKPFLKVLSIKLVIFFSFWQTIVISFLSSGSGPLQPTKKLAYQDIKIGIPSVLLCIEMAAFSVMHIFAYPWKPYSVKHMSTDPLMAPGSGYSGGAPRYQGGRLGLKAILDAANPWDIIKALARGFRWMFVGAKHRHDDISYQPPKLSTDNTSYNGPTYAGTGEQATELHDKRGRSDTVGDHSYDDRAGLLRNSQIPGEVSYEDDLGVHRPPRAASHGEPLDMKFSEFEHEDTGYHPGMGPPPGSNIPTAPSGSVHPAYRGQAPPVQPGWNHWGGVGSSGNLNGSDGESVGRPPTYSSRDPLG</sequence>
<feature type="transmembrane region" description="Helical" evidence="6">
    <location>
        <begin position="201"/>
        <end position="225"/>
    </location>
</feature>
<feature type="transmembrane region" description="Helical" evidence="6">
    <location>
        <begin position="64"/>
        <end position="84"/>
    </location>
</feature>
<gene>
    <name evidence="7" type="ORF">PRZ48_006022</name>
</gene>
<dbReference type="PANTHER" id="PTHR23423">
    <property type="entry name" value="ORGANIC SOLUTE TRANSPORTER-RELATED"/>
    <property type="match status" value="1"/>
</dbReference>
<keyword evidence="8" id="KW-1185">Reference proteome</keyword>
<evidence type="ECO:0000313" key="8">
    <source>
        <dbReference type="Proteomes" id="UP001305779"/>
    </source>
</evidence>
<keyword evidence="4 6" id="KW-0472">Membrane</keyword>